<dbReference type="SUPFAM" id="SSF50891">
    <property type="entry name" value="Cyclophilin-like"/>
    <property type="match status" value="1"/>
</dbReference>
<name>A0A1L4D4H0_9BACT</name>
<evidence type="ECO:0000256" key="5">
    <source>
        <dbReference type="RuleBase" id="RU363019"/>
    </source>
</evidence>
<sequence>MITSLGKIKLDLFKEKDPTTVNNFLNYVKAGYYNNTIFHRIIDGFIIQGGGYDTNFNLKPNTSTPIKNMSSLGLKNLAGTIAMARKPNFPDTATSQFFINLTNNTNLDYTKEQEGYTVFGKVIVGMDIVQKIAKQKIGQREGMYNVPFFPEEALIKSVTITESL</sequence>
<dbReference type="KEGG" id="saqi:AXG55_03835"/>
<dbReference type="Proteomes" id="UP000184731">
    <property type="component" value="Chromosome"/>
</dbReference>
<dbReference type="EMBL" id="CP017834">
    <property type="protein sequence ID" value="APJ05072.1"/>
    <property type="molecule type" value="Genomic_DNA"/>
</dbReference>
<dbReference type="PRINTS" id="PR00153">
    <property type="entry name" value="CSAPPISMRASE"/>
</dbReference>
<dbReference type="PANTHER" id="PTHR43246">
    <property type="entry name" value="PEPTIDYL-PROLYL CIS-TRANS ISOMERASE CYP38, CHLOROPLASTIC"/>
    <property type="match status" value="1"/>
</dbReference>
<protein>
    <recommendedName>
        <fullName evidence="5">Peptidyl-prolyl cis-trans isomerase</fullName>
        <shortName evidence="5">PPIase</shortName>
        <ecNumber evidence="5">5.2.1.8</ecNumber>
    </recommendedName>
</protein>
<comment type="catalytic activity">
    <reaction evidence="5">
        <text>[protein]-peptidylproline (omega=180) = [protein]-peptidylproline (omega=0)</text>
        <dbReference type="Rhea" id="RHEA:16237"/>
        <dbReference type="Rhea" id="RHEA-COMP:10747"/>
        <dbReference type="Rhea" id="RHEA-COMP:10748"/>
        <dbReference type="ChEBI" id="CHEBI:83833"/>
        <dbReference type="ChEBI" id="CHEBI:83834"/>
        <dbReference type="EC" id="5.2.1.8"/>
    </reaction>
</comment>
<gene>
    <name evidence="7" type="ORF">AXG55_03835</name>
</gene>
<evidence type="ECO:0000313" key="8">
    <source>
        <dbReference type="Proteomes" id="UP000184731"/>
    </source>
</evidence>
<accession>A0A1L4D4H0</accession>
<dbReference type="GO" id="GO:0006457">
    <property type="term" value="P:protein folding"/>
    <property type="evidence" value="ECO:0007669"/>
    <property type="project" value="InterPro"/>
</dbReference>
<dbReference type="EC" id="5.2.1.8" evidence="5"/>
<dbReference type="InterPro" id="IPR044665">
    <property type="entry name" value="E_coli_cyclophilin_A-like"/>
</dbReference>
<dbReference type="GO" id="GO:0003755">
    <property type="term" value="F:peptidyl-prolyl cis-trans isomerase activity"/>
    <property type="evidence" value="ECO:0007669"/>
    <property type="project" value="UniProtKB-UniRule"/>
</dbReference>
<dbReference type="InterPro" id="IPR029000">
    <property type="entry name" value="Cyclophilin-like_dom_sf"/>
</dbReference>
<dbReference type="AlphaFoldDB" id="A0A1L4D4H0"/>
<evidence type="ECO:0000259" key="6">
    <source>
        <dbReference type="PROSITE" id="PS50072"/>
    </source>
</evidence>
<comment type="function">
    <text evidence="1 5">PPIases accelerate the folding of proteins. It catalyzes the cis-trans isomerization of proline imidic peptide bonds in oligopeptides.</text>
</comment>
<feature type="domain" description="PPIase cyclophilin-type" evidence="6">
    <location>
        <begin position="1"/>
        <end position="147"/>
    </location>
</feature>
<evidence type="ECO:0000256" key="4">
    <source>
        <dbReference type="ARBA" id="ARBA00023235"/>
    </source>
</evidence>
<dbReference type="Pfam" id="PF00160">
    <property type="entry name" value="Pro_isomerase"/>
    <property type="match status" value="1"/>
</dbReference>
<dbReference type="STRING" id="1915309.AXG55_03835"/>
<reference evidence="7 8" key="1">
    <citation type="submission" date="2016-10" db="EMBL/GenBank/DDBJ databases">
        <title>Silvanigrella aquatica sp. nov., isolated from a freshwater lake located in the Black Forest, Germany, description of Silvanigrellaceae fam. nov., Silvanigrellales ord. nov., reclassification of the order Bdellovibrionales in the class Oligoflexia, reclassification of the families Bacteriovoracaceae and Halobacteriovoraceae in the new order Bacteriovoracales ord. nov., and reclassification of the family Pseudobacteriovoracaceae in the order Oligoflexiales.</title>
        <authorList>
            <person name="Hahn M.W."/>
            <person name="Schmidt J."/>
            <person name="Koll U."/>
            <person name="Rohde M."/>
            <person name="Verbag S."/>
            <person name="Pitt A."/>
            <person name="Nakai R."/>
            <person name="Naganuma T."/>
            <person name="Lang E."/>
        </authorList>
    </citation>
    <scope>NUCLEOTIDE SEQUENCE [LARGE SCALE GENOMIC DNA]</scope>
    <source>
        <strain evidence="7 8">MWH-Nonnen-W8red</strain>
    </source>
</reference>
<proteinExistence type="inferred from homology"/>
<evidence type="ECO:0000313" key="7">
    <source>
        <dbReference type="EMBL" id="APJ05072.1"/>
    </source>
</evidence>
<evidence type="ECO:0000256" key="2">
    <source>
        <dbReference type="ARBA" id="ARBA00007365"/>
    </source>
</evidence>
<dbReference type="PROSITE" id="PS50072">
    <property type="entry name" value="CSA_PPIASE_2"/>
    <property type="match status" value="1"/>
</dbReference>
<dbReference type="InterPro" id="IPR024936">
    <property type="entry name" value="Cyclophilin-type_PPIase"/>
</dbReference>
<keyword evidence="8" id="KW-1185">Reference proteome</keyword>
<keyword evidence="4 5" id="KW-0413">Isomerase</keyword>
<comment type="similarity">
    <text evidence="2 5">Belongs to the cyclophilin-type PPIase family.</text>
</comment>
<dbReference type="InterPro" id="IPR002130">
    <property type="entry name" value="Cyclophilin-type_PPIase_dom"/>
</dbReference>
<keyword evidence="3 5" id="KW-0697">Rotamase</keyword>
<dbReference type="Gene3D" id="2.40.100.10">
    <property type="entry name" value="Cyclophilin-like"/>
    <property type="match status" value="1"/>
</dbReference>
<organism evidence="7 8">
    <name type="scientific">Silvanigrella aquatica</name>
    <dbReference type="NCBI Taxonomy" id="1915309"/>
    <lineage>
        <taxon>Bacteria</taxon>
        <taxon>Pseudomonadati</taxon>
        <taxon>Bdellovibrionota</taxon>
        <taxon>Oligoflexia</taxon>
        <taxon>Silvanigrellales</taxon>
        <taxon>Silvanigrellaceae</taxon>
        <taxon>Silvanigrella</taxon>
    </lineage>
</organism>
<evidence type="ECO:0000256" key="3">
    <source>
        <dbReference type="ARBA" id="ARBA00023110"/>
    </source>
</evidence>
<dbReference type="InterPro" id="IPR020892">
    <property type="entry name" value="Cyclophilin-type_PPIase_CS"/>
</dbReference>
<dbReference type="PROSITE" id="PS00170">
    <property type="entry name" value="CSA_PPIASE_1"/>
    <property type="match status" value="1"/>
</dbReference>
<evidence type="ECO:0000256" key="1">
    <source>
        <dbReference type="ARBA" id="ARBA00002388"/>
    </source>
</evidence>
<dbReference type="PIRSF" id="PIRSF001467">
    <property type="entry name" value="Peptidylpro_ismrse"/>
    <property type="match status" value="1"/>
</dbReference>